<sequence>MTLRGKLFGAFLLCFILPLSVLGVLGYHLLSGIIEEKYAQQSELTLRALSQSVSFSFMEMDKVTDSTVASESLQDVLNNRSDSGKDIDKIDYLELNKVQRSFRELLVNHPSVSYAFMYTFENSRINQIFTKESFSAMPFGHFKAEPIYQEAVRRQGLPLWVGPGEYPEVTGSGTEFTQIRVVKDILTLSDKGMLLVQMKNSGLETVFRHFRFKEEQYATRFLIVSGSGLVFFDSSGGAVDGKRLKELTEYRHLEGGETYQTGRTRFEGHDSLLASVDLGVEDWRLVSVTSWVSLSREVMLYARWLGVLLLVCAFSAVLFLLFFSNRVTRQVIQTVKFMRMVERGDLSARLPVVGSDEMSLLAKGFNSLVSRVAELLNEVMRQQERKKLAELQALQAQIKPHFLFNALESINILAVQNQGRKVSQMVARLGNLLRISIQQKDVITVEQELQHLTSYLEIQKFRFEELFDYRIDVPEELLRCTMPKLSLQPLVENSIQHGFEGIGYMGSIGIRAEVEQGRLVFWIEDNGIGMEPGKLAAFQYEGQRGTAHEDLPETGERRGLGVCNVADRIRIGYGLAYGLFISSSPGGGTVIKLVLPLTSHHGPGQRPDGV</sequence>
<comment type="caution">
    <text evidence="1">The sequence shown here is derived from an EMBL/GenBank/DDBJ whole genome shotgun (WGS) entry which is preliminary data.</text>
</comment>
<keyword evidence="1" id="KW-0808">Transferase</keyword>
<dbReference type="Proteomes" id="UP001631969">
    <property type="component" value="Unassembled WGS sequence"/>
</dbReference>
<proteinExistence type="predicted"/>
<organism evidence="1 2">
    <name type="scientific">Paenibacillus mesotrionivorans</name>
    <dbReference type="NCBI Taxonomy" id="3160968"/>
    <lineage>
        <taxon>Bacteria</taxon>
        <taxon>Bacillati</taxon>
        <taxon>Bacillota</taxon>
        <taxon>Bacilli</taxon>
        <taxon>Bacillales</taxon>
        <taxon>Paenibacillaceae</taxon>
        <taxon>Paenibacillus</taxon>
    </lineage>
</organism>
<evidence type="ECO:0000313" key="2">
    <source>
        <dbReference type="Proteomes" id="UP001631969"/>
    </source>
</evidence>
<protein>
    <submittedName>
        <fullName evidence="1">Sensor histidine kinase</fullName>
        <ecNumber evidence="1">2.7.13.3</ecNumber>
    </submittedName>
</protein>
<name>A0ACC7P695_9BACL</name>
<keyword evidence="2" id="KW-1185">Reference proteome</keyword>
<gene>
    <name evidence="1" type="ORF">ACI1P1_28395</name>
</gene>
<dbReference type="EC" id="2.7.13.3" evidence="1"/>
<accession>A0ACC7P695</accession>
<evidence type="ECO:0000313" key="1">
    <source>
        <dbReference type="EMBL" id="MFM9332220.1"/>
    </source>
</evidence>
<dbReference type="EMBL" id="JBJURJ010000027">
    <property type="protein sequence ID" value="MFM9332220.1"/>
    <property type="molecule type" value="Genomic_DNA"/>
</dbReference>
<keyword evidence="1" id="KW-0418">Kinase</keyword>
<reference evidence="1" key="1">
    <citation type="submission" date="2024-12" db="EMBL/GenBank/DDBJ databases">
        <authorList>
            <person name="Wu N."/>
        </authorList>
    </citation>
    <scope>NUCLEOTIDE SEQUENCE</scope>
    <source>
        <strain evidence="1">P15</strain>
    </source>
</reference>